<feature type="signal peptide" evidence="2">
    <location>
        <begin position="1"/>
        <end position="27"/>
    </location>
</feature>
<keyword evidence="2" id="KW-0732">Signal</keyword>
<feature type="chain" id="PRO_5014443483" description="Lipocalin-like domain-containing protein" evidence="2">
    <location>
        <begin position="28"/>
        <end position="240"/>
    </location>
</feature>
<name>A0A2J7TCA2_METSI</name>
<gene>
    <name evidence="3" type="ORF">CR492_19075</name>
</gene>
<accession>A0A2J7TCA2</accession>
<dbReference type="OrthoDB" id="7054794at2"/>
<dbReference type="Proteomes" id="UP000236286">
    <property type="component" value="Unassembled WGS sequence"/>
</dbReference>
<feature type="compositionally biased region" description="Basic and acidic residues" evidence="1">
    <location>
        <begin position="219"/>
        <end position="232"/>
    </location>
</feature>
<evidence type="ECO:0000313" key="3">
    <source>
        <dbReference type="EMBL" id="PNG24397.1"/>
    </source>
</evidence>
<proteinExistence type="predicted"/>
<evidence type="ECO:0008006" key="5">
    <source>
        <dbReference type="Google" id="ProtNLM"/>
    </source>
</evidence>
<evidence type="ECO:0000256" key="2">
    <source>
        <dbReference type="SAM" id="SignalP"/>
    </source>
</evidence>
<dbReference type="RefSeq" id="WP_102845316.1">
    <property type="nucleotide sequence ID" value="NZ_PDZR01000034.1"/>
</dbReference>
<reference evidence="3 4" key="1">
    <citation type="submission" date="2017-10" db="EMBL/GenBank/DDBJ databases">
        <title>Genome announcement of Methylocella silvestris TVC from permafrost.</title>
        <authorList>
            <person name="Wang J."/>
            <person name="Geng K."/>
            <person name="Ul-Haque F."/>
            <person name="Crombie A.T."/>
            <person name="Street L.E."/>
            <person name="Wookey P.A."/>
            <person name="Murrell J.C."/>
            <person name="Pratscher J."/>
        </authorList>
    </citation>
    <scope>NUCLEOTIDE SEQUENCE [LARGE SCALE GENOMIC DNA]</scope>
    <source>
        <strain evidence="3 4">TVC</strain>
    </source>
</reference>
<feature type="region of interest" description="Disordered" evidence="1">
    <location>
        <begin position="219"/>
        <end position="240"/>
    </location>
</feature>
<protein>
    <recommendedName>
        <fullName evidence="5">Lipocalin-like domain-containing protein</fullName>
    </recommendedName>
</protein>
<organism evidence="3 4">
    <name type="scientific">Methylocella silvestris</name>
    <dbReference type="NCBI Taxonomy" id="199596"/>
    <lineage>
        <taxon>Bacteria</taxon>
        <taxon>Pseudomonadati</taxon>
        <taxon>Pseudomonadota</taxon>
        <taxon>Alphaproteobacteria</taxon>
        <taxon>Hyphomicrobiales</taxon>
        <taxon>Beijerinckiaceae</taxon>
        <taxon>Methylocella</taxon>
    </lineage>
</organism>
<dbReference type="EMBL" id="PDZR01000034">
    <property type="protein sequence ID" value="PNG24397.1"/>
    <property type="molecule type" value="Genomic_DNA"/>
</dbReference>
<dbReference type="AlphaFoldDB" id="A0A2J7TCA2"/>
<sequence length="240" mass="26853">MKQNHRKVLLRRTSLMLAVAGFIAAQAAVAAAGERPSLDGTWKITAPRLELAPNGGADMPLTNEGRAAYENNKKSAAKGDFGYDQTATSCSSPGLPRMMLSGDRIQIFQRDRVVNMLFEWNRQSREIEMRDVPEVKPLVDTMYGVSYGHWEGDTLVVKSFGFFADKLIDAYLRGSDALELVEKIRLKDKDTLEDRITVTDPAIFTRPFETVLSYKRQKDEALPEDNCLDRKQAGQPALPL</sequence>
<evidence type="ECO:0000313" key="4">
    <source>
        <dbReference type="Proteomes" id="UP000236286"/>
    </source>
</evidence>
<evidence type="ECO:0000256" key="1">
    <source>
        <dbReference type="SAM" id="MobiDB-lite"/>
    </source>
</evidence>
<comment type="caution">
    <text evidence="3">The sequence shown here is derived from an EMBL/GenBank/DDBJ whole genome shotgun (WGS) entry which is preliminary data.</text>
</comment>